<keyword evidence="1" id="KW-0472">Membrane</keyword>
<comment type="caution">
    <text evidence="2">The sequence shown here is derived from an EMBL/GenBank/DDBJ whole genome shotgun (WGS) entry which is preliminary data.</text>
</comment>
<keyword evidence="3" id="KW-1185">Reference proteome</keyword>
<dbReference type="RefSeq" id="WP_377768073.1">
    <property type="nucleotide sequence ID" value="NZ_JBHULB010000080.1"/>
</dbReference>
<name>A0ABW5N113_9FLAO</name>
<evidence type="ECO:0000313" key="3">
    <source>
        <dbReference type="Proteomes" id="UP001597526"/>
    </source>
</evidence>
<dbReference type="Proteomes" id="UP001597526">
    <property type="component" value="Unassembled WGS sequence"/>
</dbReference>
<organism evidence="2 3">
    <name type="scientific">Croceitalea marina</name>
    <dbReference type="NCBI Taxonomy" id="1775166"/>
    <lineage>
        <taxon>Bacteria</taxon>
        <taxon>Pseudomonadati</taxon>
        <taxon>Bacteroidota</taxon>
        <taxon>Flavobacteriia</taxon>
        <taxon>Flavobacteriales</taxon>
        <taxon>Flavobacteriaceae</taxon>
        <taxon>Croceitalea</taxon>
    </lineage>
</organism>
<sequence length="413" mass="48581">MLISQEYKAQWGSAKKAFFKFVFSYFVLYIFLMFFSGFVKGPTRWFGGLLGINYSYEASGYGSGDNTYAYATLFMNFILAIVIALLWIVLDSKRKSYNQLMYWFIVVLRIFLIFFMFTYGFVKVIQLQFPYPSLTRMMQPLGEFSPMGLAWTYLGYSKGFNLFMGIMEITGGLLLIPRRTSTLGAFVTMGVMIHVAVMNFMFDIPVKIFSVHLTLMALFIFSTDIKRFINVFINNKPTEAYEFFNPINDKTYHRVIFWTKLTLTIVLIGLFLMRGYGNDKSKNSKKPYLYGIWEVTHFIKENDTLPRLVTDKNQWRYLIIDRKDRATIKMMDDKKYNYTFKPDSISKKAALYAPGERNETPNFTYELLNSETLKLNGEIYLYNHEIILKRKNLDSLLLYSRGFNWINERPFNR</sequence>
<gene>
    <name evidence="2" type="ORF">ACFSQJ_16535</name>
</gene>
<feature type="transmembrane region" description="Helical" evidence="1">
    <location>
        <begin position="159"/>
        <end position="176"/>
    </location>
</feature>
<keyword evidence="1" id="KW-1133">Transmembrane helix</keyword>
<feature type="transmembrane region" description="Helical" evidence="1">
    <location>
        <begin position="68"/>
        <end position="90"/>
    </location>
</feature>
<evidence type="ECO:0000256" key="1">
    <source>
        <dbReference type="SAM" id="Phobius"/>
    </source>
</evidence>
<keyword evidence="1" id="KW-0812">Transmembrane</keyword>
<evidence type="ECO:0000313" key="2">
    <source>
        <dbReference type="EMBL" id="MFD2588544.1"/>
    </source>
</evidence>
<accession>A0ABW5N113</accession>
<feature type="transmembrane region" description="Helical" evidence="1">
    <location>
        <begin position="21"/>
        <end position="39"/>
    </location>
</feature>
<dbReference type="EMBL" id="JBHULB010000080">
    <property type="protein sequence ID" value="MFD2588544.1"/>
    <property type="molecule type" value="Genomic_DNA"/>
</dbReference>
<feature type="transmembrane region" description="Helical" evidence="1">
    <location>
        <begin position="102"/>
        <end position="122"/>
    </location>
</feature>
<protein>
    <submittedName>
        <fullName evidence="2">DoxX family protein</fullName>
    </submittedName>
</protein>
<feature type="transmembrane region" description="Helical" evidence="1">
    <location>
        <begin position="183"/>
        <end position="202"/>
    </location>
</feature>
<reference evidence="3" key="1">
    <citation type="journal article" date="2019" name="Int. J. Syst. Evol. Microbiol.">
        <title>The Global Catalogue of Microorganisms (GCM) 10K type strain sequencing project: providing services to taxonomists for standard genome sequencing and annotation.</title>
        <authorList>
            <consortium name="The Broad Institute Genomics Platform"/>
            <consortium name="The Broad Institute Genome Sequencing Center for Infectious Disease"/>
            <person name="Wu L."/>
            <person name="Ma J."/>
        </authorList>
    </citation>
    <scope>NUCLEOTIDE SEQUENCE [LARGE SCALE GENOMIC DNA]</scope>
    <source>
        <strain evidence="3">KCTC 52368</strain>
    </source>
</reference>
<proteinExistence type="predicted"/>
<feature type="transmembrane region" description="Helical" evidence="1">
    <location>
        <begin position="255"/>
        <end position="276"/>
    </location>
</feature>